<dbReference type="PRINTS" id="PR00081">
    <property type="entry name" value="GDHRDH"/>
</dbReference>
<dbReference type="Pfam" id="PF00106">
    <property type="entry name" value="adh_short"/>
    <property type="match status" value="1"/>
</dbReference>
<comment type="similarity">
    <text evidence="1 4">Belongs to the short-chain dehydrogenases/reductases (SDR) family.</text>
</comment>
<evidence type="ECO:0000256" key="4">
    <source>
        <dbReference type="RuleBase" id="RU000363"/>
    </source>
</evidence>
<organism evidence="5 6">
    <name type="scientific">Kuraishia capsulata CBS 1993</name>
    <dbReference type="NCBI Taxonomy" id="1382522"/>
    <lineage>
        <taxon>Eukaryota</taxon>
        <taxon>Fungi</taxon>
        <taxon>Dikarya</taxon>
        <taxon>Ascomycota</taxon>
        <taxon>Saccharomycotina</taxon>
        <taxon>Pichiomycetes</taxon>
        <taxon>Pichiales</taxon>
        <taxon>Pichiaceae</taxon>
        <taxon>Kuraishia</taxon>
    </lineage>
</organism>
<dbReference type="GO" id="GO:0005783">
    <property type="term" value="C:endoplasmic reticulum"/>
    <property type="evidence" value="ECO:0007669"/>
    <property type="project" value="TreeGrafter"/>
</dbReference>
<dbReference type="PRINTS" id="PR00080">
    <property type="entry name" value="SDRFAMILY"/>
</dbReference>
<dbReference type="HOGENOM" id="CLU_010194_2_9_1"/>
<dbReference type="InterPro" id="IPR002347">
    <property type="entry name" value="SDR_fam"/>
</dbReference>
<dbReference type="PANTHER" id="PTHR44169">
    <property type="entry name" value="NADPH-DEPENDENT 1-ACYLDIHYDROXYACETONE PHOSPHATE REDUCTASE"/>
    <property type="match status" value="1"/>
</dbReference>
<gene>
    <name evidence="5" type="ORF">KUCA_T00001944001</name>
</gene>
<dbReference type="RefSeq" id="XP_022457983.1">
    <property type="nucleotide sequence ID" value="XM_022604176.1"/>
</dbReference>
<dbReference type="Proteomes" id="UP000019384">
    <property type="component" value="Unassembled WGS sequence"/>
</dbReference>
<keyword evidence="3" id="KW-0560">Oxidoreductase</keyword>
<dbReference type="STRING" id="1382522.W6MJ38"/>
<dbReference type="GO" id="GO:0000140">
    <property type="term" value="F:acylglycerone-phosphate reductase (NADP+) activity"/>
    <property type="evidence" value="ECO:0007669"/>
    <property type="project" value="TreeGrafter"/>
</dbReference>
<evidence type="ECO:0000313" key="5">
    <source>
        <dbReference type="EMBL" id="CDK25973.1"/>
    </source>
</evidence>
<evidence type="ECO:0000256" key="2">
    <source>
        <dbReference type="ARBA" id="ARBA00022857"/>
    </source>
</evidence>
<name>W6MJ38_9ASCO</name>
<reference evidence="5" key="2">
    <citation type="submission" date="2014-02" db="EMBL/GenBank/DDBJ databases">
        <title>Complete DNA sequence of /Kuraishia capsulata/ illustrates novel genomic features among budding yeasts (/Saccharomycotina/).</title>
        <authorList>
            <person name="Morales L."/>
            <person name="Noel B."/>
            <person name="Porcel B."/>
            <person name="Marcet-Houben M."/>
            <person name="Hullo M-F."/>
            <person name="Sacerdot C."/>
            <person name="Tekaia F."/>
            <person name="Leh-Louis V."/>
            <person name="Despons L."/>
            <person name="Khanna V."/>
            <person name="Aury J-M."/>
            <person name="Barbe V."/>
            <person name="Couloux A."/>
            <person name="Labadie K."/>
            <person name="Pelletier E."/>
            <person name="Souciet J-L."/>
            <person name="Boekhout T."/>
            <person name="Gabaldon T."/>
            <person name="Wincker P."/>
            <person name="Dujon B."/>
        </authorList>
    </citation>
    <scope>NUCLEOTIDE SEQUENCE</scope>
    <source>
        <strain evidence="5">CBS 1993</strain>
    </source>
</reference>
<proteinExistence type="inferred from homology"/>
<dbReference type="AlphaFoldDB" id="W6MJ38"/>
<dbReference type="PANTHER" id="PTHR44169:SF6">
    <property type="entry name" value="NADPH-DEPENDENT 1-ACYLDIHYDROXYACETONE PHOSPHATE REDUCTASE"/>
    <property type="match status" value="1"/>
</dbReference>
<dbReference type="GO" id="GO:0004806">
    <property type="term" value="F:triacylglycerol lipase activity"/>
    <property type="evidence" value="ECO:0007669"/>
    <property type="project" value="TreeGrafter"/>
</dbReference>
<dbReference type="GO" id="GO:0006654">
    <property type="term" value="P:phosphatidic acid biosynthetic process"/>
    <property type="evidence" value="ECO:0007669"/>
    <property type="project" value="TreeGrafter"/>
</dbReference>
<keyword evidence="6" id="KW-1185">Reference proteome</keyword>
<dbReference type="Gene3D" id="3.40.50.720">
    <property type="entry name" value="NAD(P)-binding Rossmann-like Domain"/>
    <property type="match status" value="1"/>
</dbReference>
<dbReference type="InterPro" id="IPR036291">
    <property type="entry name" value="NAD(P)-bd_dom_sf"/>
</dbReference>
<sequence>MPVAIMTGANSGIGFSISKELARNGYKVYATDIKLDKVEELSQTDEFKDKIVPYLCDVAQLESVLKLKEKIVADEGKLDLLYNNAGIACSTSAIDASDEIFMKAFQINFFGAVRLTREFSRLLIASKGTICFTSSVTGIIPFPIGSMYCSSKAALTQYAATVHMELAPLGVKVMNFITGAIDTGIMDRSPLPEGSIFDTPEGNEAIRCRRSIVNDTNPTKPEDYAKQVVADILKGDIYGIHYYRGKGAKMLTAAYYSLPVWLRESYLLKKYKFDAFYSSFLKAEESA</sequence>
<dbReference type="GeneID" id="34519371"/>
<dbReference type="PROSITE" id="PS00061">
    <property type="entry name" value="ADH_SHORT"/>
    <property type="match status" value="1"/>
</dbReference>
<dbReference type="GO" id="GO:0005811">
    <property type="term" value="C:lipid droplet"/>
    <property type="evidence" value="ECO:0007669"/>
    <property type="project" value="TreeGrafter"/>
</dbReference>
<dbReference type="OrthoDB" id="2102561at2759"/>
<keyword evidence="2" id="KW-0521">NADP</keyword>
<dbReference type="GO" id="GO:0019433">
    <property type="term" value="P:triglyceride catabolic process"/>
    <property type="evidence" value="ECO:0007669"/>
    <property type="project" value="TreeGrafter"/>
</dbReference>
<evidence type="ECO:0000313" key="6">
    <source>
        <dbReference type="Proteomes" id="UP000019384"/>
    </source>
</evidence>
<accession>W6MJ38</accession>
<reference evidence="5" key="1">
    <citation type="submission" date="2013-12" db="EMBL/GenBank/DDBJ databases">
        <authorList>
            <person name="Genoscope - CEA"/>
        </authorList>
    </citation>
    <scope>NUCLEOTIDE SEQUENCE</scope>
    <source>
        <strain evidence="5">CBS 1993</strain>
    </source>
</reference>
<evidence type="ECO:0000256" key="1">
    <source>
        <dbReference type="ARBA" id="ARBA00006484"/>
    </source>
</evidence>
<dbReference type="InterPro" id="IPR020904">
    <property type="entry name" value="Sc_DH/Rdtase_CS"/>
</dbReference>
<protein>
    <submittedName>
        <fullName evidence="5">Uncharacterized protein</fullName>
    </submittedName>
</protein>
<evidence type="ECO:0000256" key="3">
    <source>
        <dbReference type="ARBA" id="ARBA00023002"/>
    </source>
</evidence>
<dbReference type="EMBL" id="HG793126">
    <property type="protein sequence ID" value="CDK25973.1"/>
    <property type="molecule type" value="Genomic_DNA"/>
</dbReference>
<dbReference type="SUPFAM" id="SSF51735">
    <property type="entry name" value="NAD(P)-binding Rossmann-fold domains"/>
    <property type="match status" value="1"/>
</dbReference>